<comment type="caution">
    <text evidence="2">The sequence shown here is derived from an EMBL/GenBank/DDBJ whole genome shotgun (WGS) entry which is preliminary data.</text>
</comment>
<evidence type="ECO:0000313" key="1">
    <source>
        <dbReference type="EMBL" id="GBN54318.1"/>
    </source>
</evidence>
<protein>
    <submittedName>
        <fullName evidence="2">Uncharacterized protein</fullName>
    </submittedName>
</protein>
<keyword evidence="5" id="KW-1185">Reference proteome</keyword>
<reference evidence="2 5" key="1">
    <citation type="journal article" date="2019" name="Sci. Rep.">
        <title>Orb-weaving spider Araneus ventricosus genome elucidates the spidroin gene catalogue.</title>
        <authorList>
            <person name="Kono N."/>
            <person name="Nakamura H."/>
            <person name="Ohtoshi R."/>
            <person name="Moran D.A.P."/>
            <person name="Shinohara A."/>
            <person name="Yoshida Y."/>
            <person name="Fujiwara M."/>
            <person name="Mori M."/>
            <person name="Tomita M."/>
            <person name="Arakawa K."/>
        </authorList>
    </citation>
    <scope>NUCLEOTIDE SEQUENCE [LARGE SCALE GENOMIC DNA]</scope>
</reference>
<evidence type="ECO:0000313" key="5">
    <source>
        <dbReference type="Proteomes" id="UP000499080"/>
    </source>
</evidence>
<dbReference type="AlphaFoldDB" id="A0A4Y2PVQ7"/>
<dbReference type="EMBL" id="BGPR01012063">
    <property type="protein sequence ID" value="GBN54318.1"/>
    <property type="molecule type" value="Genomic_DNA"/>
</dbReference>
<dbReference type="EMBL" id="BGPR01012064">
    <property type="protein sequence ID" value="GBN54327.1"/>
    <property type="molecule type" value="Genomic_DNA"/>
</dbReference>
<dbReference type="EMBL" id="BGPR01012078">
    <property type="protein sequence ID" value="GBN54425.1"/>
    <property type="molecule type" value="Genomic_DNA"/>
</dbReference>
<gene>
    <name evidence="1" type="ORF">AVEN_171736_1</name>
    <name evidence="2" type="ORF">AVEN_188183_1</name>
    <name evidence="3" type="ORF">AVEN_37797_1</name>
    <name evidence="4" type="ORF">AVEN_63394_1</name>
</gene>
<evidence type="ECO:0000313" key="4">
    <source>
        <dbReference type="EMBL" id="GBN54425.1"/>
    </source>
</evidence>
<proteinExistence type="predicted"/>
<dbReference type="EMBL" id="BGPR01012077">
    <property type="protein sequence ID" value="GBN54418.1"/>
    <property type="molecule type" value="Genomic_DNA"/>
</dbReference>
<organism evidence="2 5">
    <name type="scientific">Araneus ventricosus</name>
    <name type="common">Orbweaver spider</name>
    <name type="synonym">Epeira ventricosa</name>
    <dbReference type="NCBI Taxonomy" id="182803"/>
    <lineage>
        <taxon>Eukaryota</taxon>
        <taxon>Metazoa</taxon>
        <taxon>Ecdysozoa</taxon>
        <taxon>Arthropoda</taxon>
        <taxon>Chelicerata</taxon>
        <taxon>Arachnida</taxon>
        <taxon>Araneae</taxon>
        <taxon>Araneomorphae</taxon>
        <taxon>Entelegynae</taxon>
        <taxon>Araneoidea</taxon>
        <taxon>Araneidae</taxon>
        <taxon>Araneus</taxon>
    </lineage>
</organism>
<evidence type="ECO:0000313" key="3">
    <source>
        <dbReference type="EMBL" id="GBN54418.1"/>
    </source>
</evidence>
<name>A0A4Y2PVQ7_ARAVE</name>
<accession>A0A4Y2PVQ7</accession>
<sequence>MKIRQQFPVPSNLEALKLCLHNSCCSPDFSCYSLDFSFYSPNFACYSPDFAYYSPVFSCYSPDFGGRSGLVGKLSALVPDGSRFETRQYLYLLL</sequence>
<dbReference type="Proteomes" id="UP000499080">
    <property type="component" value="Unassembled WGS sequence"/>
</dbReference>
<evidence type="ECO:0000313" key="2">
    <source>
        <dbReference type="EMBL" id="GBN54327.1"/>
    </source>
</evidence>